<comment type="catalytic activity">
    <reaction evidence="1 2">
        <text>an acyl phosphate + H2O = a carboxylate + phosphate + H(+)</text>
        <dbReference type="Rhea" id="RHEA:14965"/>
        <dbReference type="ChEBI" id="CHEBI:15377"/>
        <dbReference type="ChEBI" id="CHEBI:15378"/>
        <dbReference type="ChEBI" id="CHEBI:29067"/>
        <dbReference type="ChEBI" id="CHEBI:43474"/>
        <dbReference type="ChEBI" id="CHEBI:59918"/>
        <dbReference type="EC" id="3.6.1.7"/>
    </reaction>
</comment>
<dbReference type="PANTHER" id="PTHR47268">
    <property type="entry name" value="ACYLPHOSPHATASE"/>
    <property type="match status" value="1"/>
</dbReference>
<feature type="active site" evidence="1">
    <location>
        <position position="46"/>
    </location>
</feature>
<dbReference type="PANTHER" id="PTHR47268:SF4">
    <property type="entry name" value="ACYLPHOSPHATASE"/>
    <property type="match status" value="1"/>
</dbReference>
<dbReference type="PRINTS" id="PR00112">
    <property type="entry name" value="ACYLPHPHTASE"/>
</dbReference>
<protein>
    <recommendedName>
        <fullName evidence="1 2">Acylphosphatase</fullName>
        <ecNumber evidence="1 2">3.6.1.7</ecNumber>
    </recommendedName>
</protein>
<dbReference type="PROSITE" id="PS51160">
    <property type="entry name" value="ACYLPHOSPHATASE_3"/>
    <property type="match status" value="1"/>
</dbReference>
<evidence type="ECO:0000313" key="6">
    <source>
        <dbReference type="Proteomes" id="UP000234275"/>
    </source>
</evidence>
<dbReference type="InterPro" id="IPR020456">
    <property type="entry name" value="Acylphosphatase"/>
</dbReference>
<gene>
    <name evidence="5" type="ORF">P170DRAFT_46373</name>
</gene>
<dbReference type="PROSITE" id="PS00150">
    <property type="entry name" value="ACYLPHOSPHATASE_1"/>
    <property type="match status" value="1"/>
</dbReference>
<feature type="domain" description="Acylphosphatase-like" evidence="4">
    <location>
        <begin position="31"/>
        <end position="118"/>
    </location>
</feature>
<dbReference type="InterPro" id="IPR001792">
    <property type="entry name" value="Acylphosphatase-like_dom"/>
</dbReference>
<dbReference type="Pfam" id="PF00708">
    <property type="entry name" value="Acylphosphatase"/>
    <property type="match status" value="1"/>
</dbReference>
<evidence type="ECO:0000256" key="2">
    <source>
        <dbReference type="RuleBase" id="RU000553"/>
    </source>
</evidence>
<dbReference type="AlphaFoldDB" id="A0A2I2GS03"/>
<evidence type="ECO:0000256" key="3">
    <source>
        <dbReference type="RuleBase" id="RU004168"/>
    </source>
</evidence>
<organism evidence="5 6">
    <name type="scientific">Aspergillus steynii IBT 23096</name>
    <dbReference type="NCBI Taxonomy" id="1392250"/>
    <lineage>
        <taxon>Eukaryota</taxon>
        <taxon>Fungi</taxon>
        <taxon>Dikarya</taxon>
        <taxon>Ascomycota</taxon>
        <taxon>Pezizomycotina</taxon>
        <taxon>Eurotiomycetes</taxon>
        <taxon>Eurotiomycetidae</taxon>
        <taxon>Eurotiales</taxon>
        <taxon>Aspergillaceae</taxon>
        <taxon>Aspergillus</taxon>
        <taxon>Aspergillus subgen. Circumdati</taxon>
    </lineage>
</organism>
<accession>A0A2I2GS03</accession>
<comment type="similarity">
    <text evidence="3">Belongs to the acylphosphatase family.</text>
</comment>
<evidence type="ECO:0000313" key="5">
    <source>
        <dbReference type="EMBL" id="PLB55654.1"/>
    </source>
</evidence>
<dbReference type="GeneID" id="36559884"/>
<dbReference type="RefSeq" id="XP_024710956.1">
    <property type="nucleotide sequence ID" value="XM_024852186.1"/>
</dbReference>
<keyword evidence="6" id="KW-1185">Reference proteome</keyword>
<evidence type="ECO:0000259" key="4">
    <source>
        <dbReference type="PROSITE" id="PS51160"/>
    </source>
</evidence>
<dbReference type="EMBL" id="MSFO01000001">
    <property type="protein sequence ID" value="PLB55654.1"/>
    <property type="molecule type" value="Genomic_DNA"/>
</dbReference>
<dbReference type="STRING" id="1392250.A0A2I2GS03"/>
<dbReference type="EC" id="3.6.1.7" evidence="1 2"/>
<reference evidence="5 6" key="1">
    <citation type="submission" date="2016-12" db="EMBL/GenBank/DDBJ databases">
        <title>The genomes of Aspergillus section Nigri reveals drivers in fungal speciation.</title>
        <authorList>
            <consortium name="DOE Joint Genome Institute"/>
            <person name="Vesth T.C."/>
            <person name="Nybo J."/>
            <person name="Theobald S."/>
            <person name="Brandl J."/>
            <person name="Frisvad J.C."/>
            <person name="Nielsen K.F."/>
            <person name="Lyhne E.K."/>
            <person name="Kogle M.E."/>
            <person name="Kuo A."/>
            <person name="Riley R."/>
            <person name="Clum A."/>
            <person name="Nolan M."/>
            <person name="Lipzen A."/>
            <person name="Salamov A."/>
            <person name="Henrissat B."/>
            <person name="Wiebenga A."/>
            <person name="De Vries R.P."/>
            <person name="Grigoriev I.V."/>
            <person name="Mortensen U.H."/>
            <person name="Andersen M.R."/>
            <person name="Baker S.E."/>
        </authorList>
    </citation>
    <scope>NUCLEOTIDE SEQUENCE [LARGE SCALE GENOMIC DNA]</scope>
    <source>
        <strain evidence="5 6">IBT 23096</strain>
    </source>
</reference>
<dbReference type="VEuPathDB" id="FungiDB:P170DRAFT_46373"/>
<dbReference type="Proteomes" id="UP000234275">
    <property type="component" value="Unassembled WGS sequence"/>
</dbReference>
<evidence type="ECO:0000256" key="1">
    <source>
        <dbReference type="PROSITE-ProRule" id="PRU00520"/>
    </source>
</evidence>
<dbReference type="SUPFAM" id="SSF54975">
    <property type="entry name" value="Acylphosphatase/BLUF domain-like"/>
    <property type="match status" value="1"/>
</dbReference>
<dbReference type="GO" id="GO:0003998">
    <property type="term" value="F:acylphosphatase activity"/>
    <property type="evidence" value="ECO:0007669"/>
    <property type="project" value="UniProtKB-EC"/>
</dbReference>
<name>A0A2I2GS03_9EURO</name>
<sequence length="128" mass="14379">MSIYFICIFKLTSSICYRRHILVEVNMAQKRIAFKVHGTVQGVGFRDFTQKRATEFDLKGWVKNTICGRVEGEAQGPDSAIQNLVKEINNGPRLAHVVKVEKKEIATQEGESQFGVKRTSESAFDATV</sequence>
<dbReference type="OrthoDB" id="7961613at2759"/>
<comment type="caution">
    <text evidence="5">The sequence shown here is derived from an EMBL/GenBank/DDBJ whole genome shotgun (WGS) entry which is preliminary data.</text>
</comment>
<proteinExistence type="inferred from homology"/>
<dbReference type="InterPro" id="IPR036046">
    <property type="entry name" value="Acylphosphatase-like_dom_sf"/>
</dbReference>
<feature type="active site" evidence="1">
    <location>
        <position position="64"/>
    </location>
</feature>
<dbReference type="Gene3D" id="3.30.70.100">
    <property type="match status" value="1"/>
</dbReference>
<dbReference type="InterPro" id="IPR017968">
    <property type="entry name" value="Acylphosphatase_CS"/>
</dbReference>
<keyword evidence="1 2" id="KW-0378">Hydrolase</keyword>
<dbReference type="PROSITE" id="PS00151">
    <property type="entry name" value="ACYLPHOSPHATASE_2"/>
    <property type="match status" value="1"/>
</dbReference>